<protein>
    <recommendedName>
        <fullName evidence="1">AbiEi antitoxin N-terminal domain-containing protein</fullName>
    </recommendedName>
</protein>
<dbReference type="Pfam" id="PF13338">
    <property type="entry name" value="AbiEi_4"/>
    <property type="match status" value="1"/>
</dbReference>
<dbReference type="InterPro" id="IPR025159">
    <property type="entry name" value="AbiEi_N"/>
</dbReference>
<evidence type="ECO:0000259" key="1">
    <source>
        <dbReference type="Pfam" id="PF13338"/>
    </source>
</evidence>
<dbReference type="Proteomes" id="UP000298154">
    <property type="component" value="Unassembled WGS sequence"/>
</dbReference>
<keyword evidence="3" id="KW-1185">Reference proteome</keyword>
<reference evidence="2 3" key="1">
    <citation type="submission" date="2019-03" db="EMBL/GenBank/DDBJ databases">
        <title>Genomics of glacier-inhabiting Cryobacterium strains.</title>
        <authorList>
            <person name="Liu Q."/>
            <person name="Xin Y.-H."/>
        </authorList>
    </citation>
    <scope>NUCLEOTIDE SEQUENCE [LARGE SCALE GENOMIC DNA]</scope>
    <source>
        <strain evidence="2 3">Sr36</strain>
    </source>
</reference>
<sequence>MMDKIDALPATTFSATMAADAGIGTRELRRLSESGTIDRIGRGLYRRADLPPTNLDLIEIVARRQDATVCLSSALAHHGLVDAIPARIDVALPRGARTPSTGAPVAWHHFDAATFRLGRTELAIDGSDATIGLYSPERSIVDAYRLRGLEGYEIAPEALKNWLRRSGSHPAVLMDIARQLPRASGPLRHALELLS</sequence>
<dbReference type="RefSeq" id="WP_134556947.1">
    <property type="nucleotide sequence ID" value="NZ_SOHK01000024.1"/>
</dbReference>
<evidence type="ECO:0000313" key="3">
    <source>
        <dbReference type="Proteomes" id="UP000298154"/>
    </source>
</evidence>
<proteinExistence type="predicted"/>
<name>A0A4R9AJR0_9MICO</name>
<gene>
    <name evidence="2" type="ORF">E3T47_15595</name>
</gene>
<organism evidence="2 3">
    <name type="scientific">Cryobacterium ruanii</name>
    <dbReference type="NCBI Taxonomy" id="1259197"/>
    <lineage>
        <taxon>Bacteria</taxon>
        <taxon>Bacillati</taxon>
        <taxon>Actinomycetota</taxon>
        <taxon>Actinomycetes</taxon>
        <taxon>Micrococcales</taxon>
        <taxon>Microbacteriaceae</taxon>
        <taxon>Cryobacterium</taxon>
    </lineage>
</organism>
<comment type="caution">
    <text evidence="2">The sequence shown here is derived from an EMBL/GenBank/DDBJ whole genome shotgun (WGS) entry which is preliminary data.</text>
</comment>
<evidence type="ECO:0000313" key="2">
    <source>
        <dbReference type="EMBL" id="TFD63085.1"/>
    </source>
</evidence>
<dbReference type="OrthoDB" id="9789781at2"/>
<feature type="domain" description="AbiEi antitoxin N-terminal" evidence="1">
    <location>
        <begin position="12"/>
        <end position="47"/>
    </location>
</feature>
<accession>A0A4R9AJR0</accession>
<dbReference type="EMBL" id="SOHK01000024">
    <property type="protein sequence ID" value="TFD63085.1"/>
    <property type="molecule type" value="Genomic_DNA"/>
</dbReference>
<dbReference type="AlphaFoldDB" id="A0A4R9AJR0"/>